<dbReference type="InterPro" id="IPR001202">
    <property type="entry name" value="WW_dom"/>
</dbReference>
<reference evidence="2" key="1">
    <citation type="submission" date="2023-07" db="EMBL/GenBank/DDBJ databases">
        <title>Chromosome-level genome assembly of Artemia franciscana.</title>
        <authorList>
            <person name="Jo E."/>
        </authorList>
    </citation>
    <scope>NUCLEOTIDE SEQUENCE</scope>
    <source>
        <tissue evidence="2">Whole body</tissue>
    </source>
</reference>
<protein>
    <recommendedName>
        <fullName evidence="1">WW domain-containing protein</fullName>
    </recommendedName>
</protein>
<dbReference type="Gene3D" id="2.20.70.10">
    <property type="match status" value="1"/>
</dbReference>
<feature type="non-terminal residue" evidence="2">
    <location>
        <position position="1"/>
    </location>
</feature>
<comment type="caution">
    <text evidence="2">The sequence shown here is derived from an EMBL/GenBank/DDBJ whole genome shotgun (WGS) entry which is preliminary data.</text>
</comment>
<organism evidence="2 3">
    <name type="scientific">Artemia franciscana</name>
    <name type="common">Brine shrimp</name>
    <name type="synonym">Artemia sanfranciscana</name>
    <dbReference type="NCBI Taxonomy" id="6661"/>
    <lineage>
        <taxon>Eukaryota</taxon>
        <taxon>Metazoa</taxon>
        <taxon>Ecdysozoa</taxon>
        <taxon>Arthropoda</taxon>
        <taxon>Crustacea</taxon>
        <taxon>Branchiopoda</taxon>
        <taxon>Anostraca</taxon>
        <taxon>Artemiidae</taxon>
        <taxon>Artemia</taxon>
    </lineage>
</organism>
<accession>A0AA88HXU1</accession>
<dbReference type="Proteomes" id="UP001187531">
    <property type="component" value="Unassembled WGS sequence"/>
</dbReference>
<evidence type="ECO:0000259" key="1">
    <source>
        <dbReference type="PROSITE" id="PS50020"/>
    </source>
</evidence>
<feature type="domain" description="WW" evidence="1">
    <location>
        <begin position="36"/>
        <end position="70"/>
    </location>
</feature>
<evidence type="ECO:0000313" key="3">
    <source>
        <dbReference type="Proteomes" id="UP001187531"/>
    </source>
</evidence>
<dbReference type="AlphaFoldDB" id="A0AA88HXU1"/>
<proteinExistence type="predicted"/>
<evidence type="ECO:0000313" key="2">
    <source>
        <dbReference type="EMBL" id="KAK2712982.1"/>
    </source>
</evidence>
<gene>
    <name evidence="2" type="ORF">QYM36_011620</name>
</gene>
<dbReference type="EMBL" id="JAVRJZ010000015">
    <property type="protein sequence ID" value="KAK2712982.1"/>
    <property type="molecule type" value="Genomic_DNA"/>
</dbReference>
<keyword evidence="3" id="KW-1185">Reference proteome</keyword>
<name>A0AA88HXU1_ARTSF</name>
<sequence length="121" mass="14449">MWEKNRGWLRRSHSTDQLQLAPPARFDPSVEDLTAQQVQQGWRRFWSLRENQFNFSNFRTNETMWSPPLIHPELTTFKKLFCRFTNAPFGERAQRYLLGGIEHLIEVHSSELLPEVQHILE</sequence>
<dbReference type="PROSITE" id="PS50020">
    <property type="entry name" value="WW_DOMAIN_2"/>
    <property type="match status" value="1"/>
</dbReference>